<evidence type="ECO:0000313" key="2">
    <source>
        <dbReference type="EMBL" id="KKR48248.1"/>
    </source>
</evidence>
<feature type="transmembrane region" description="Helical" evidence="1">
    <location>
        <begin position="93"/>
        <end position="112"/>
    </location>
</feature>
<reference evidence="2 3" key="1">
    <citation type="journal article" date="2015" name="Nature">
        <title>rRNA introns, odd ribosomes, and small enigmatic genomes across a large radiation of phyla.</title>
        <authorList>
            <person name="Brown C.T."/>
            <person name="Hug L.A."/>
            <person name="Thomas B.C."/>
            <person name="Sharon I."/>
            <person name="Castelle C.J."/>
            <person name="Singh A."/>
            <person name="Wilkins M.J."/>
            <person name="Williams K.H."/>
            <person name="Banfield J.F."/>
        </authorList>
    </citation>
    <scope>NUCLEOTIDE SEQUENCE [LARGE SCALE GENOMIC DNA]</scope>
</reference>
<feature type="transmembrane region" description="Helical" evidence="1">
    <location>
        <begin position="314"/>
        <end position="332"/>
    </location>
</feature>
<keyword evidence="1" id="KW-0472">Membrane</keyword>
<feature type="transmembrane region" description="Helical" evidence="1">
    <location>
        <begin position="118"/>
        <end position="138"/>
    </location>
</feature>
<feature type="transmembrane region" description="Helical" evidence="1">
    <location>
        <begin position="7"/>
        <end position="28"/>
    </location>
</feature>
<evidence type="ECO:0000256" key="1">
    <source>
        <dbReference type="SAM" id="Phobius"/>
    </source>
</evidence>
<keyword evidence="1" id="KW-0812">Transmembrane</keyword>
<feature type="transmembrane region" description="Helical" evidence="1">
    <location>
        <begin position="150"/>
        <end position="172"/>
    </location>
</feature>
<organism evidence="2 3">
    <name type="scientific">Candidatus Curtissbacteria bacterium GW2011_GWA1_40_16</name>
    <dbReference type="NCBI Taxonomy" id="1618405"/>
    <lineage>
        <taxon>Bacteria</taxon>
        <taxon>Candidatus Curtissiibacteriota</taxon>
    </lineage>
</organism>
<gene>
    <name evidence="2" type="ORF">UT84_C0042G0003</name>
</gene>
<protein>
    <recommendedName>
        <fullName evidence="4">Glycosyltransferase RgtA/B/C/D-like domain-containing protein</fullName>
    </recommendedName>
</protein>
<evidence type="ECO:0000313" key="3">
    <source>
        <dbReference type="Proteomes" id="UP000034531"/>
    </source>
</evidence>
<dbReference type="Proteomes" id="UP000034531">
    <property type="component" value="Unassembled WGS sequence"/>
</dbReference>
<dbReference type="AlphaFoldDB" id="A0A0G0R774"/>
<name>A0A0G0R774_9BACT</name>
<feature type="transmembrane region" description="Helical" evidence="1">
    <location>
        <begin position="338"/>
        <end position="357"/>
    </location>
</feature>
<proteinExistence type="predicted"/>
<comment type="caution">
    <text evidence="2">The sequence shown here is derived from an EMBL/GenBank/DDBJ whole genome shotgun (WGS) entry which is preliminary data.</text>
</comment>
<sequence>MRLKNKVFLYELISIVWIVLAAIPRRLIFPLNGLFAFNYDQGRDFLAVSKIIWEKDLVLIGQTTGLPGIFYGPWWYYFLAPVVFVSGGDPQKVAIFFAVLAIFSVVFLYLLLKTLTKNTLLSLILATIAAFSNLWMFGSPHIWNPSLTPIFFMISIFALHKIASGASPFYFLIYGLSIFLAIDTTASFGALLFIFFIISPVLFKKLLFKKQFLFAVLGAFIILLPRILFDLRNNFLITKSVITYFANPKVYGDKLPVFERFVSRLEQMLRILAEGFTDGNVFLMILLIAFAVFVLMMVFTKNKKLFSGIKRDQVLIYLVALFLATIAFFTLFPDRVWGYYLVVLPTFFIIILAKIFTYGYELKNLKFPTLAVLLALVVLNFRTDLLPPYQVKWQGDGATYINEKKVMDYIASNNPHDFSFYAYTPAIFDYPFDYLILWYSKRGLIEAPQANQQIIYLVIREASTRKYHTSGWYGDKTRDKTEVVDKKEFPGDLLVEEHRRRD</sequence>
<dbReference type="EMBL" id="LBYI01000042">
    <property type="protein sequence ID" value="KKR48248.1"/>
    <property type="molecule type" value="Genomic_DNA"/>
</dbReference>
<feature type="transmembrane region" description="Helical" evidence="1">
    <location>
        <begin position="212"/>
        <end position="229"/>
    </location>
</feature>
<feature type="transmembrane region" description="Helical" evidence="1">
    <location>
        <begin position="281"/>
        <end position="302"/>
    </location>
</feature>
<evidence type="ECO:0008006" key="4">
    <source>
        <dbReference type="Google" id="ProtNLM"/>
    </source>
</evidence>
<accession>A0A0G0R774</accession>
<feature type="transmembrane region" description="Helical" evidence="1">
    <location>
        <begin position="178"/>
        <end position="203"/>
    </location>
</feature>
<keyword evidence="1" id="KW-1133">Transmembrane helix</keyword>